<evidence type="ECO:0000313" key="4">
    <source>
        <dbReference type="Proteomes" id="UP000004431"/>
    </source>
</evidence>
<keyword evidence="2" id="KW-1133">Transmembrane helix</keyword>
<organism evidence="3 4">
    <name type="scientific">Fannyhessea vaginae PB189-T1-4</name>
    <dbReference type="NCBI Taxonomy" id="866774"/>
    <lineage>
        <taxon>Bacteria</taxon>
        <taxon>Bacillati</taxon>
        <taxon>Actinomycetota</taxon>
        <taxon>Coriobacteriia</taxon>
        <taxon>Coriobacteriales</taxon>
        <taxon>Atopobiaceae</taxon>
        <taxon>Fannyhessea</taxon>
    </lineage>
</organism>
<proteinExistence type="predicted"/>
<evidence type="ECO:0000256" key="2">
    <source>
        <dbReference type="SAM" id="Phobius"/>
    </source>
</evidence>
<evidence type="ECO:0000256" key="1">
    <source>
        <dbReference type="SAM" id="MobiDB-lite"/>
    </source>
</evidence>
<feature type="region of interest" description="Disordered" evidence="1">
    <location>
        <begin position="115"/>
        <end position="143"/>
    </location>
</feature>
<name>A0ABN0B1Q1_9ACTN</name>
<reference evidence="3 4" key="1">
    <citation type="submission" date="2010-08" db="EMBL/GenBank/DDBJ databases">
        <authorList>
            <person name="Durkin A.S."/>
            <person name="Madupu R."/>
            <person name="Torralba M."/>
            <person name="Gillis M."/>
            <person name="Methe B."/>
            <person name="Sutton G."/>
            <person name="Nelson K.E."/>
        </authorList>
    </citation>
    <scope>NUCLEOTIDE SEQUENCE [LARGE SCALE GENOMIC DNA]</scope>
    <source>
        <strain evidence="3 4">PB189-T1-4</strain>
    </source>
</reference>
<comment type="caution">
    <text evidence="3">The sequence shown here is derived from an EMBL/GenBank/DDBJ whole genome shotgun (WGS) entry which is preliminary data.</text>
</comment>
<gene>
    <name evidence="3" type="ORF">HMPREF9248_1204</name>
</gene>
<dbReference type="Proteomes" id="UP000004431">
    <property type="component" value="Unassembled WGS sequence"/>
</dbReference>
<accession>A0ABN0B1Q1</accession>
<keyword evidence="2" id="KW-0472">Membrane</keyword>
<keyword evidence="2" id="KW-0812">Transmembrane</keyword>
<dbReference type="RefSeq" id="WP_006303681.1">
    <property type="nucleotide sequence ID" value="NZ_AEDQ01000010.1"/>
</dbReference>
<evidence type="ECO:0000313" key="3">
    <source>
        <dbReference type="EMBL" id="EFL44566.1"/>
    </source>
</evidence>
<dbReference type="EMBL" id="AEDQ01000010">
    <property type="protein sequence ID" value="EFL44566.1"/>
    <property type="molecule type" value="Genomic_DNA"/>
</dbReference>
<protein>
    <submittedName>
        <fullName evidence="3">Uncharacterized protein</fullName>
    </submittedName>
</protein>
<feature type="compositionally biased region" description="Polar residues" evidence="1">
    <location>
        <begin position="122"/>
        <end position="133"/>
    </location>
</feature>
<feature type="transmembrane region" description="Helical" evidence="2">
    <location>
        <begin position="182"/>
        <end position="203"/>
    </location>
</feature>
<sequence>MNTAHTNTSANDNTHAHAGTAAHAGTVVGDGMSTAMGDSLSSTMDDGAASSSYSVAHDGVGVGVDVDSTGAGVGVGAAAGVSGAGDMSQQHARYVRPLTYHKAQGIIDDLQPQDDADEANAQEPSVSSVPNSQLHRRQRRISKRDETILKSSQYGQYLEIPRNKKSIFQTPEQQKKSKMQRAMLVGAVLVLVLIVALSTAMHMF</sequence>
<keyword evidence="4" id="KW-1185">Reference proteome</keyword>